<accession>A0A1I7ZCS3</accession>
<dbReference type="Proteomes" id="UP000095287">
    <property type="component" value="Unplaced"/>
</dbReference>
<evidence type="ECO:0000313" key="2">
    <source>
        <dbReference type="Proteomes" id="UP000095287"/>
    </source>
</evidence>
<feature type="region of interest" description="Disordered" evidence="1">
    <location>
        <begin position="1"/>
        <end position="43"/>
    </location>
</feature>
<feature type="region of interest" description="Disordered" evidence="1">
    <location>
        <begin position="73"/>
        <end position="92"/>
    </location>
</feature>
<evidence type="ECO:0000313" key="3">
    <source>
        <dbReference type="WBParaSite" id="L893_g25050.t1"/>
    </source>
</evidence>
<evidence type="ECO:0000256" key="1">
    <source>
        <dbReference type="SAM" id="MobiDB-lite"/>
    </source>
</evidence>
<feature type="compositionally biased region" description="Basic and acidic residues" evidence="1">
    <location>
        <begin position="12"/>
        <end position="31"/>
    </location>
</feature>
<organism evidence="2 3">
    <name type="scientific">Steinernema glaseri</name>
    <dbReference type="NCBI Taxonomy" id="37863"/>
    <lineage>
        <taxon>Eukaryota</taxon>
        <taxon>Metazoa</taxon>
        <taxon>Ecdysozoa</taxon>
        <taxon>Nematoda</taxon>
        <taxon>Chromadorea</taxon>
        <taxon>Rhabditida</taxon>
        <taxon>Tylenchina</taxon>
        <taxon>Panagrolaimomorpha</taxon>
        <taxon>Strongyloidoidea</taxon>
        <taxon>Steinernematidae</taxon>
        <taxon>Steinernema</taxon>
    </lineage>
</organism>
<feature type="compositionally biased region" description="Basic and acidic residues" evidence="1">
    <location>
        <begin position="76"/>
        <end position="92"/>
    </location>
</feature>
<name>A0A1I7ZCS3_9BILA</name>
<dbReference type="AlphaFoldDB" id="A0A1I7ZCS3"/>
<proteinExistence type="predicted"/>
<keyword evidence="2" id="KW-1185">Reference proteome</keyword>
<reference evidence="3" key="1">
    <citation type="submission" date="2016-11" db="UniProtKB">
        <authorList>
            <consortium name="WormBaseParasite"/>
        </authorList>
    </citation>
    <scope>IDENTIFICATION</scope>
</reference>
<sequence>MTKNEGVVKPLVSRDRMSSRHLHRSPEEQEGGRGFGWESGGKRTPLVSAAVSVERRRGGFGKHSVTDGVRYTLGHPRQEEARGNPERGLLRY</sequence>
<dbReference type="WBParaSite" id="L893_g25050.t1">
    <property type="protein sequence ID" value="L893_g25050.t1"/>
    <property type="gene ID" value="L893_g25050"/>
</dbReference>
<protein>
    <submittedName>
        <fullName evidence="3">Uncharacterized protein</fullName>
    </submittedName>
</protein>